<dbReference type="Proteomes" id="UP000182444">
    <property type="component" value="Chromosome 1F"/>
</dbReference>
<evidence type="ECO:0000256" key="1">
    <source>
        <dbReference type="ARBA" id="ARBA00012486"/>
    </source>
</evidence>
<dbReference type="GeneID" id="2908486"/>
<dbReference type="CDD" id="cd23791">
    <property type="entry name" value="UBCc_UBE2C"/>
    <property type="match status" value="1"/>
</dbReference>
<dbReference type="OMA" id="PKDNHAV"/>
<keyword evidence="4 10" id="KW-0833">Ubl conjugation pathway</keyword>
<gene>
    <name evidence="14" type="ORF">B0I71DRAFT_136896</name>
    <name evidence="13" type="ORF">YALI1_F08562g</name>
</gene>
<comment type="similarity">
    <text evidence="10">Belongs to the ubiquitin-conjugating enzyme family.</text>
</comment>
<dbReference type="PROSITE" id="PS50127">
    <property type="entry name" value="UBC_2"/>
    <property type="match status" value="1"/>
</dbReference>
<reference evidence="14 16" key="2">
    <citation type="submission" date="2018-07" db="EMBL/GenBank/DDBJ databases">
        <title>Draft Genome Assemblies for Five Robust Yarrowia lipolytica Strains Exhibiting High Lipid Production and Pentose Sugar Utilization and Sugar Alcohol Secretion from Undetoxified Lignocellulosic Biomass Hydrolysates.</title>
        <authorList>
            <consortium name="DOE Joint Genome Institute"/>
            <person name="Walker C."/>
            <person name="Ryu S."/>
            <person name="Na H."/>
            <person name="Zane M."/>
            <person name="LaButti K."/>
            <person name="Lipzen A."/>
            <person name="Haridas S."/>
            <person name="Barry K."/>
            <person name="Grigoriev I.V."/>
            <person name="Quarterman J."/>
            <person name="Slininger P."/>
            <person name="Dien B."/>
            <person name="Trinh C.T."/>
        </authorList>
    </citation>
    <scope>NUCLEOTIDE SEQUENCE [LARGE SCALE GENOMIC DNA]</scope>
    <source>
        <strain evidence="14 16">YB392</strain>
    </source>
</reference>
<evidence type="ECO:0000313" key="15">
    <source>
        <dbReference type="Proteomes" id="UP000182444"/>
    </source>
</evidence>
<feature type="domain" description="UBC core" evidence="12">
    <location>
        <begin position="30"/>
        <end position="177"/>
    </location>
</feature>
<organism evidence="13 15">
    <name type="scientific">Yarrowia lipolytica</name>
    <name type="common">Candida lipolytica</name>
    <dbReference type="NCBI Taxonomy" id="4952"/>
    <lineage>
        <taxon>Eukaryota</taxon>
        <taxon>Fungi</taxon>
        <taxon>Dikarya</taxon>
        <taxon>Ascomycota</taxon>
        <taxon>Saccharomycotina</taxon>
        <taxon>Dipodascomycetes</taxon>
        <taxon>Dipodascales</taxon>
        <taxon>Dipodascales incertae sedis</taxon>
        <taxon>Yarrowia</taxon>
    </lineage>
</organism>
<evidence type="ECO:0000259" key="12">
    <source>
        <dbReference type="PROSITE" id="PS50127"/>
    </source>
</evidence>
<evidence type="ECO:0000313" key="14">
    <source>
        <dbReference type="EMBL" id="RDW22857.1"/>
    </source>
</evidence>
<dbReference type="eggNOG" id="KOG0421">
    <property type="taxonomic scope" value="Eukaryota"/>
</dbReference>
<evidence type="ECO:0000313" key="13">
    <source>
        <dbReference type="EMBL" id="AOW06717.1"/>
    </source>
</evidence>
<evidence type="ECO:0000256" key="7">
    <source>
        <dbReference type="ARBA" id="ARBA00031729"/>
    </source>
</evidence>
<dbReference type="RefSeq" id="XP_505047.1">
    <property type="nucleotide sequence ID" value="XM_505047.1"/>
</dbReference>
<evidence type="ECO:0000256" key="4">
    <source>
        <dbReference type="ARBA" id="ARBA00022786"/>
    </source>
</evidence>
<evidence type="ECO:0000256" key="5">
    <source>
        <dbReference type="ARBA" id="ARBA00022840"/>
    </source>
</evidence>
<proteinExistence type="inferred from homology"/>
<dbReference type="EMBL" id="KZ859142">
    <property type="protein sequence ID" value="RDW22857.1"/>
    <property type="molecule type" value="Genomic_DNA"/>
</dbReference>
<dbReference type="Proteomes" id="UP000256601">
    <property type="component" value="Unassembled WGS sequence"/>
</dbReference>
<evidence type="ECO:0000256" key="9">
    <source>
        <dbReference type="PROSITE-ProRule" id="PRU10133"/>
    </source>
</evidence>
<evidence type="ECO:0000256" key="3">
    <source>
        <dbReference type="ARBA" id="ARBA00022741"/>
    </source>
</evidence>
<dbReference type="SUPFAM" id="SSF54495">
    <property type="entry name" value="UBC-like"/>
    <property type="match status" value="1"/>
</dbReference>
<dbReference type="SMART" id="SM00212">
    <property type="entry name" value="UBCc"/>
    <property type="match status" value="1"/>
</dbReference>
<dbReference type="InterPro" id="IPR000608">
    <property type="entry name" value="UBC"/>
</dbReference>
<evidence type="ECO:0000256" key="11">
    <source>
        <dbReference type="SAM" id="MobiDB-lite"/>
    </source>
</evidence>
<evidence type="ECO:0000256" key="6">
    <source>
        <dbReference type="ARBA" id="ARBA00030012"/>
    </source>
</evidence>
<dbReference type="GO" id="GO:0005524">
    <property type="term" value="F:ATP binding"/>
    <property type="evidence" value="ECO:0007669"/>
    <property type="project" value="UniProtKB-UniRule"/>
</dbReference>
<dbReference type="InterPro" id="IPR016135">
    <property type="entry name" value="UBQ-conjugating_enzyme/RWD"/>
</dbReference>
<name>A0A1D8NM61_YARLL</name>
<dbReference type="EMBL" id="CP017558">
    <property type="protein sequence ID" value="AOW06717.1"/>
    <property type="molecule type" value="Genomic_DNA"/>
</dbReference>
<dbReference type="InterPro" id="IPR023313">
    <property type="entry name" value="UBQ-conjugating_AS"/>
</dbReference>
<dbReference type="OrthoDB" id="10253686at2759"/>
<dbReference type="Pfam" id="PF00179">
    <property type="entry name" value="UQ_con"/>
    <property type="match status" value="1"/>
</dbReference>
<sequence length="178" mass="20000">MQMEAQNADPFAENPAKLQMSGSNSNDGHSVTKRLQNELMQLMMSDTPGISAFPVSDADLLNWTGTLTGPEGTVYEDLTFKISLAFPQNYPYTAPTIKFISPMWHPNVDMSGNICLDILKEKWSAVYNVQTILLSLQSLFGEPNNKSPLNAQAAQLWDTDMDEYKRLLMQRYEAPDDE</sequence>
<dbReference type="KEGG" id="yli:2908486"/>
<accession>A0A1D8NM61</accession>
<dbReference type="Gene3D" id="3.10.110.10">
    <property type="entry name" value="Ubiquitin Conjugating Enzyme"/>
    <property type="match status" value="1"/>
</dbReference>
<evidence type="ECO:0000313" key="16">
    <source>
        <dbReference type="Proteomes" id="UP000256601"/>
    </source>
</evidence>
<reference evidence="13 15" key="1">
    <citation type="journal article" date="2016" name="PLoS ONE">
        <title>Sequence Assembly of Yarrowia lipolytica Strain W29/CLIB89 Shows Transposable Element Diversity.</title>
        <authorList>
            <person name="Magnan C."/>
            <person name="Yu J."/>
            <person name="Chang I."/>
            <person name="Jahn E."/>
            <person name="Kanomata Y."/>
            <person name="Wu J."/>
            <person name="Zeller M."/>
            <person name="Oakes M."/>
            <person name="Baldi P."/>
            <person name="Sandmeyer S."/>
        </authorList>
    </citation>
    <scope>NUCLEOTIDE SEQUENCE [LARGE SCALE GENOMIC DNA]</scope>
    <source>
        <strain evidence="13">CLIB89</strain>
        <strain evidence="15">CLIB89(W29)</strain>
    </source>
</reference>
<protein>
    <recommendedName>
        <fullName evidence="1">E2 ubiquitin-conjugating enzyme</fullName>
        <ecNumber evidence="1">2.3.2.23</ecNumber>
    </recommendedName>
    <alternativeName>
        <fullName evidence="8">E2 ubiquitin-conjugating enzyme 11</fullName>
    </alternativeName>
    <alternativeName>
        <fullName evidence="7">Ubiquitin carrier protein</fullName>
    </alternativeName>
    <alternativeName>
        <fullName evidence="6">Ubiquitin-protein ligase</fullName>
    </alternativeName>
</protein>
<dbReference type="VEuPathDB" id="FungiDB:YALI0_F05764g"/>
<keyword evidence="2" id="KW-0808">Transferase</keyword>
<dbReference type="GO" id="GO:1902426">
    <property type="term" value="P:deactivation of mitotic spindle assembly checkpoint"/>
    <property type="evidence" value="ECO:0007669"/>
    <property type="project" value="EnsemblFungi"/>
</dbReference>
<feature type="region of interest" description="Disordered" evidence="11">
    <location>
        <begin position="1"/>
        <end position="30"/>
    </location>
</feature>
<dbReference type="GO" id="GO:0006511">
    <property type="term" value="P:ubiquitin-dependent protein catabolic process"/>
    <property type="evidence" value="ECO:0007669"/>
    <property type="project" value="EnsemblFungi"/>
</dbReference>
<keyword evidence="5 10" id="KW-0067">ATP-binding</keyword>
<evidence type="ECO:0000256" key="10">
    <source>
        <dbReference type="RuleBase" id="RU362109"/>
    </source>
</evidence>
<dbReference type="PROSITE" id="PS00183">
    <property type="entry name" value="UBC_1"/>
    <property type="match status" value="1"/>
</dbReference>
<feature type="active site" description="Glycyl thioester intermediate" evidence="9">
    <location>
        <position position="115"/>
    </location>
</feature>
<dbReference type="AlphaFoldDB" id="A0A1D8NM61"/>
<dbReference type="VEuPathDB" id="FungiDB:YALI1_F08562g"/>
<dbReference type="EC" id="2.3.2.23" evidence="1"/>
<dbReference type="FunFam" id="3.10.110.10:FF:000068">
    <property type="entry name" value="Ubiquitin-conjugating enzyme E2-20 kDa"/>
    <property type="match status" value="1"/>
</dbReference>
<evidence type="ECO:0000256" key="2">
    <source>
        <dbReference type="ARBA" id="ARBA00022679"/>
    </source>
</evidence>
<dbReference type="GO" id="GO:0061631">
    <property type="term" value="F:ubiquitin conjugating enzyme activity"/>
    <property type="evidence" value="ECO:0007669"/>
    <property type="project" value="UniProtKB-EC"/>
</dbReference>
<evidence type="ECO:0000256" key="8">
    <source>
        <dbReference type="ARBA" id="ARBA00080142"/>
    </source>
</evidence>
<keyword evidence="3 10" id="KW-0547">Nucleotide-binding</keyword>
<feature type="compositionally biased region" description="Polar residues" evidence="11">
    <location>
        <begin position="20"/>
        <end position="29"/>
    </location>
</feature>
<dbReference type="InterPro" id="IPR050113">
    <property type="entry name" value="Ub_conjugating_enzyme"/>
</dbReference>
<dbReference type="PANTHER" id="PTHR24067">
    <property type="entry name" value="UBIQUITIN-CONJUGATING ENZYME E2"/>
    <property type="match status" value="1"/>
</dbReference>